<dbReference type="OrthoDB" id="5964980at2759"/>
<sequence length="617" mass="68898">MAVSDSTKELKLLKKTNISVFVDEVLPDILVVTYEFGLQIFKGVLLDSTKRNLPIGVQTVNPAFSVKSKNPDDDPLYTVNQRFAYMDPNAPKKKNVQMGSKYKNNKMTVRLRPRQVLCSKCKGICNENSENVSRKRKNEDLPAPAPPPVRRGLHAPITRSVNILNDKKNRRGKEATLVPRLTRLTFQEETLGQKSESKKLQERMEPDNSQEVVRKNSSGHSSGEENEPIQSKTRRVMRKKRSASNFEDWDDASQQENTNRSSNISQSNVNSDSQNSYNISTKTIKISYGPQGEGTVLKIPAQIDSVNEYSEENVNCEEQNNKPKSDDHKAARRALRKAKKEARKKVLLGGSPLYLGGVSPRYTIGSASPRQGLGGNSPRYMCPALDLNAPRRRKHKVKHKKKHKEDKDRKHKEGEVSSTQDDSKEQCITQKLSINLRRLNETYTSSPITITEVPEDTSSSDEHNETVPNFPPPDPTLLLKINTHSVSSAIGADGVRLLAGDVVWGKTQGCAWWPGKILAITSSGAQGAQAHVTWYGSSASSVMQCDQLSHYLDNFKTRYNKKMKCGLYKEAVKQATNDARENAENRIRHPLGNSPSHNIIQVIPPALASPREIDVVS</sequence>
<dbReference type="CDD" id="cd20140">
    <property type="entry name" value="PWWP_PWWP2"/>
    <property type="match status" value="1"/>
</dbReference>
<gene>
    <name evidence="3" type="ORF">PHYEVI_LOCUS3029</name>
</gene>
<dbReference type="AlphaFoldDB" id="A0A9N9XJS3"/>
<protein>
    <recommendedName>
        <fullName evidence="2">PWWP domain-containing protein</fullName>
    </recommendedName>
</protein>
<evidence type="ECO:0000313" key="4">
    <source>
        <dbReference type="Proteomes" id="UP001153712"/>
    </source>
</evidence>
<evidence type="ECO:0000256" key="1">
    <source>
        <dbReference type="SAM" id="MobiDB-lite"/>
    </source>
</evidence>
<proteinExistence type="predicted"/>
<feature type="region of interest" description="Disordered" evidence="1">
    <location>
        <begin position="188"/>
        <end position="276"/>
    </location>
</feature>
<feature type="region of interest" description="Disordered" evidence="1">
    <location>
        <begin position="367"/>
        <end position="425"/>
    </location>
</feature>
<name>A0A9N9XJS3_PHYSR</name>
<reference evidence="3" key="1">
    <citation type="submission" date="2022-01" db="EMBL/GenBank/DDBJ databases">
        <authorList>
            <person name="King R."/>
        </authorList>
    </citation>
    <scope>NUCLEOTIDE SEQUENCE</scope>
</reference>
<organism evidence="3 4">
    <name type="scientific">Phyllotreta striolata</name>
    <name type="common">Striped flea beetle</name>
    <name type="synonym">Crioceris striolata</name>
    <dbReference type="NCBI Taxonomy" id="444603"/>
    <lineage>
        <taxon>Eukaryota</taxon>
        <taxon>Metazoa</taxon>
        <taxon>Ecdysozoa</taxon>
        <taxon>Arthropoda</taxon>
        <taxon>Hexapoda</taxon>
        <taxon>Insecta</taxon>
        <taxon>Pterygota</taxon>
        <taxon>Neoptera</taxon>
        <taxon>Endopterygota</taxon>
        <taxon>Coleoptera</taxon>
        <taxon>Polyphaga</taxon>
        <taxon>Cucujiformia</taxon>
        <taxon>Chrysomeloidea</taxon>
        <taxon>Chrysomelidae</taxon>
        <taxon>Galerucinae</taxon>
        <taxon>Alticini</taxon>
        <taxon>Phyllotreta</taxon>
    </lineage>
</organism>
<dbReference type="Proteomes" id="UP001153712">
    <property type="component" value="Chromosome 12"/>
</dbReference>
<dbReference type="InterPro" id="IPR000313">
    <property type="entry name" value="PWWP_dom"/>
</dbReference>
<feature type="domain" description="PWWP" evidence="2">
    <location>
        <begin position="499"/>
        <end position="537"/>
    </location>
</feature>
<dbReference type="GO" id="GO:0010369">
    <property type="term" value="C:chromocenter"/>
    <property type="evidence" value="ECO:0007669"/>
    <property type="project" value="TreeGrafter"/>
</dbReference>
<feature type="compositionally biased region" description="Low complexity" evidence="1">
    <location>
        <begin position="259"/>
        <end position="276"/>
    </location>
</feature>
<evidence type="ECO:0000313" key="3">
    <source>
        <dbReference type="EMBL" id="CAG9856609.1"/>
    </source>
</evidence>
<feature type="compositionally biased region" description="Basic residues" evidence="1">
    <location>
        <begin position="390"/>
        <end position="404"/>
    </location>
</feature>
<dbReference type="GO" id="GO:0003682">
    <property type="term" value="F:chromatin binding"/>
    <property type="evidence" value="ECO:0007669"/>
    <property type="project" value="TreeGrafter"/>
</dbReference>
<accession>A0A9N9XJS3</accession>
<dbReference type="PROSITE" id="PS50812">
    <property type="entry name" value="PWWP"/>
    <property type="match status" value="1"/>
</dbReference>
<dbReference type="EMBL" id="OU900105">
    <property type="protein sequence ID" value="CAG9856609.1"/>
    <property type="molecule type" value="Genomic_DNA"/>
</dbReference>
<feature type="region of interest" description="Disordered" evidence="1">
    <location>
        <begin position="130"/>
        <end position="153"/>
    </location>
</feature>
<keyword evidence="4" id="KW-1185">Reference proteome</keyword>
<dbReference type="SUPFAM" id="SSF63748">
    <property type="entry name" value="Tudor/PWWP/MBT"/>
    <property type="match status" value="1"/>
</dbReference>
<dbReference type="GO" id="GO:0005634">
    <property type="term" value="C:nucleus"/>
    <property type="evidence" value="ECO:0007669"/>
    <property type="project" value="TreeGrafter"/>
</dbReference>
<feature type="compositionally biased region" description="Basic and acidic residues" evidence="1">
    <location>
        <begin position="195"/>
        <end position="206"/>
    </location>
</feature>
<feature type="compositionally biased region" description="Basic residues" evidence="1">
    <location>
        <begin position="232"/>
        <end position="242"/>
    </location>
</feature>
<dbReference type="PANTHER" id="PTHR16112">
    <property type="entry name" value="METHYL-CPG BINDING PROTEIN, DROSOPHILA"/>
    <property type="match status" value="1"/>
</dbReference>
<dbReference type="Gene3D" id="2.30.30.140">
    <property type="match status" value="1"/>
</dbReference>
<evidence type="ECO:0000259" key="2">
    <source>
        <dbReference type="PROSITE" id="PS50812"/>
    </source>
</evidence>
<dbReference type="Pfam" id="PF00855">
    <property type="entry name" value="PWWP"/>
    <property type="match status" value="1"/>
</dbReference>
<feature type="compositionally biased region" description="Basic and acidic residues" evidence="1">
    <location>
        <begin position="405"/>
        <end position="425"/>
    </location>
</feature>
<dbReference type="PANTHER" id="PTHR16112:SF22">
    <property type="entry name" value="PWWP DOMAIN-CONTAINING 2B"/>
    <property type="match status" value="1"/>
</dbReference>